<dbReference type="InterPro" id="IPR036869">
    <property type="entry name" value="J_dom_sf"/>
</dbReference>
<evidence type="ECO:0000313" key="7">
    <source>
        <dbReference type="Ensembl" id="ENSATEP00000004901.1"/>
    </source>
</evidence>
<evidence type="ECO:0000313" key="8">
    <source>
        <dbReference type="Proteomes" id="UP000265040"/>
    </source>
</evidence>
<dbReference type="SMART" id="SM00271">
    <property type="entry name" value="DnaJ"/>
    <property type="match status" value="1"/>
</dbReference>
<protein>
    <recommendedName>
        <fullName evidence="9">DnaJ (Hsp40) homolog, subfamily C, member 24</fullName>
    </recommendedName>
</protein>
<accession>A0A3Q1IL21</accession>
<keyword evidence="4" id="KW-0408">Iron</keyword>
<dbReference type="STRING" id="64144.ENSATEP00000004901"/>
<dbReference type="PANTHER" id="PTHR45255:SF1">
    <property type="entry name" value="DNAJ HOMOLOG SUBFAMILY C MEMBER 24"/>
    <property type="match status" value="1"/>
</dbReference>
<dbReference type="Gene3D" id="3.10.660.10">
    <property type="entry name" value="DPH Zinc finger"/>
    <property type="match status" value="1"/>
</dbReference>
<evidence type="ECO:0000256" key="4">
    <source>
        <dbReference type="ARBA" id="ARBA00023004"/>
    </source>
</evidence>
<evidence type="ECO:0000259" key="6">
    <source>
        <dbReference type="PROSITE" id="PS51074"/>
    </source>
</evidence>
<reference evidence="7" key="1">
    <citation type="submission" date="2021-04" db="EMBL/GenBank/DDBJ databases">
        <authorList>
            <consortium name="Wellcome Sanger Institute Data Sharing"/>
        </authorList>
    </citation>
    <scope>NUCLEOTIDE SEQUENCE [LARGE SCALE GENOMIC DNA]</scope>
</reference>
<reference evidence="7" key="3">
    <citation type="submission" date="2025-09" db="UniProtKB">
        <authorList>
            <consortium name="Ensembl"/>
        </authorList>
    </citation>
    <scope>IDENTIFICATION</scope>
</reference>
<organism evidence="7 8">
    <name type="scientific">Anabas testudineus</name>
    <name type="common">Climbing perch</name>
    <name type="synonym">Anthias testudineus</name>
    <dbReference type="NCBI Taxonomy" id="64144"/>
    <lineage>
        <taxon>Eukaryota</taxon>
        <taxon>Metazoa</taxon>
        <taxon>Chordata</taxon>
        <taxon>Craniata</taxon>
        <taxon>Vertebrata</taxon>
        <taxon>Euteleostomi</taxon>
        <taxon>Actinopterygii</taxon>
        <taxon>Neopterygii</taxon>
        <taxon>Teleostei</taxon>
        <taxon>Neoteleostei</taxon>
        <taxon>Acanthomorphata</taxon>
        <taxon>Anabantaria</taxon>
        <taxon>Anabantiformes</taxon>
        <taxon>Anabantoidei</taxon>
        <taxon>Anabantidae</taxon>
        <taxon>Anabas</taxon>
    </lineage>
</organism>
<comment type="similarity">
    <text evidence="1">Belongs to the DPH4 family.</text>
</comment>
<keyword evidence="2" id="KW-0479">Metal-binding</keyword>
<dbReference type="OMA" id="LEDMTWE"/>
<dbReference type="CDD" id="cd06257">
    <property type="entry name" value="DnaJ"/>
    <property type="match status" value="1"/>
</dbReference>
<dbReference type="PROSITE" id="PS50076">
    <property type="entry name" value="DNAJ_2"/>
    <property type="match status" value="1"/>
</dbReference>
<evidence type="ECO:0008006" key="9">
    <source>
        <dbReference type="Google" id="ProtNLM"/>
    </source>
</evidence>
<evidence type="ECO:0000256" key="1">
    <source>
        <dbReference type="ARBA" id="ARBA00006169"/>
    </source>
</evidence>
<keyword evidence="3" id="KW-0862">Zinc</keyword>
<evidence type="ECO:0000256" key="3">
    <source>
        <dbReference type="ARBA" id="ARBA00022833"/>
    </source>
</evidence>
<feature type="domain" description="J" evidence="5">
    <location>
        <begin position="8"/>
        <end position="78"/>
    </location>
</feature>
<dbReference type="PANTHER" id="PTHR45255">
    <property type="entry name" value="DNAJ HOMOLOG SUBFAMILY C MEMBER 24"/>
    <property type="match status" value="1"/>
</dbReference>
<dbReference type="GO" id="GO:0008198">
    <property type="term" value="F:ferrous iron binding"/>
    <property type="evidence" value="ECO:0007669"/>
    <property type="project" value="TreeGrafter"/>
</dbReference>
<dbReference type="InterPro" id="IPR001623">
    <property type="entry name" value="DnaJ_domain"/>
</dbReference>
<evidence type="ECO:0000256" key="2">
    <source>
        <dbReference type="ARBA" id="ARBA00022723"/>
    </source>
</evidence>
<dbReference type="InterPro" id="IPR036671">
    <property type="entry name" value="DPH_MB_sf"/>
</dbReference>
<name>A0A3Q1IL21_ANATE</name>
<dbReference type="SUPFAM" id="SSF46565">
    <property type="entry name" value="Chaperone J-domain"/>
    <property type="match status" value="1"/>
</dbReference>
<dbReference type="PRINTS" id="PR00625">
    <property type="entry name" value="JDOMAIN"/>
</dbReference>
<gene>
    <name evidence="7" type="primary">DNAJC24</name>
</gene>
<dbReference type="InterPro" id="IPR007872">
    <property type="entry name" value="DPH_MB_dom"/>
</dbReference>
<dbReference type="Pfam" id="PF05207">
    <property type="entry name" value="Zn_ribbon_CSL"/>
    <property type="match status" value="1"/>
</dbReference>
<dbReference type="Proteomes" id="UP000265040">
    <property type="component" value="Chromosome 6"/>
</dbReference>
<evidence type="ECO:0000259" key="5">
    <source>
        <dbReference type="PROSITE" id="PS50076"/>
    </source>
</evidence>
<sequence>MCDAAEKDLYVVLGASPSDSIQQLRHRYQQLALQYHPDRLQCECSPEAESGIKKFLEADAAWKILGDQKTRRQYDLQRRAQELKQDWPVDCTIILGDMTWDQDEHVYTYCCRCGGGFAVSEEDTQIRQRDDKVEETEEGRHRGLVVCCDTCSLSVYVICSLDRKT</sequence>
<reference evidence="7" key="2">
    <citation type="submission" date="2025-08" db="UniProtKB">
        <authorList>
            <consortium name="Ensembl"/>
        </authorList>
    </citation>
    <scope>IDENTIFICATION</scope>
</reference>
<dbReference type="Gene3D" id="1.10.287.110">
    <property type="entry name" value="DnaJ domain"/>
    <property type="match status" value="1"/>
</dbReference>
<keyword evidence="8" id="KW-1185">Reference proteome</keyword>
<dbReference type="GeneTree" id="ENSGT00390000005430"/>
<dbReference type="GeneID" id="113165725"/>
<proteinExistence type="inferred from homology"/>
<dbReference type="Ensembl" id="ENSATET00000004981.3">
    <property type="protein sequence ID" value="ENSATEP00000004901.1"/>
    <property type="gene ID" value="ENSATEG00000003425.3"/>
</dbReference>
<dbReference type="AlphaFoldDB" id="A0A3Q1IL21"/>
<dbReference type="RefSeq" id="XP_026221207.1">
    <property type="nucleotide sequence ID" value="XM_026365422.1"/>
</dbReference>
<feature type="domain" description="DPH-type MB" evidence="6">
    <location>
        <begin position="89"/>
        <end position="160"/>
    </location>
</feature>
<dbReference type="GO" id="GO:0001671">
    <property type="term" value="F:ATPase activator activity"/>
    <property type="evidence" value="ECO:0007669"/>
    <property type="project" value="TreeGrafter"/>
</dbReference>
<dbReference type="PROSITE" id="PS51074">
    <property type="entry name" value="DPH_MB"/>
    <property type="match status" value="1"/>
</dbReference>
<dbReference type="Pfam" id="PF00226">
    <property type="entry name" value="DnaJ"/>
    <property type="match status" value="1"/>
</dbReference>